<evidence type="ECO:0000313" key="2">
    <source>
        <dbReference type="RefSeq" id="XP_025415018.1"/>
    </source>
</evidence>
<dbReference type="OrthoDB" id="10262413at2759"/>
<dbReference type="Proteomes" id="UP000694846">
    <property type="component" value="Unplaced"/>
</dbReference>
<gene>
    <name evidence="2" type="primary">LOC112686799</name>
</gene>
<protein>
    <submittedName>
        <fullName evidence="2">Uncharacterized protein LOC112686799</fullName>
    </submittedName>
</protein>
<accession>A0A8B8FWX5</accession>
<dbReference type="GeneID" id="112686799"/>
<sequence>MDIEDEIINNIDLSDFKEENDIFGFEASKKKVYIVQENRRISNLEAKIRYFANRVFINNGDSYHGKYIIQQTVYDMVTMSIEILPVMDNYITQFIQSDKSIPRIIIETRELISEYLCQSSEKQNIIINGPHEIAKFAQKLAHTYNLNFIDPVKISEDFLNTLVKYN</sequence>
<evidence type="ECO:0000313" key="1">
    <source>
        <dbReference type="Proteomes" id="UP000694846"/>
    </source>
</evidence>
<dbReference type="AlphaFoldDB" id="A0A8B8FWX5"/>
<proteinExistence type="predicted"/>
<name>A0A8B8FWX5_9HEMI</name>
<dbReference type="RefSeq" id="XP_025415018.1">
    <property type="nucleotide sequence ID" value="XM_025559233.1"/>
</dbReference>
<keyword evidence="1" id="KW-1185">Reference proteome</keyword>
<organism evidence="1 2">
    <name type="scientific">Sipha flava</name>
    <name type="common">yellow sugarcane aphid</name>
    <dbReference type="NCBI Taxonomy" id="143950"/>
    <lineage>
        <taxon>Eukaryota</taxon>
        <taxon>Metazoa</taxon>
        <taxon>Ecdysozoa</taxon>
        <taxon>Arthropoda</taxon>
        <taxon>Hexapoda</taxon>
        <taxon>Insecta</taxon>
        <taxon>Pterygota</taxon>
        <taxon>Neoptera</taxon>
        <taxon>Paraneoptera</taxon>
        <taxon>Hemiptera</taxon>
        <taxon>Sternorrhyncha</taxon>
        <taxon>Aphidomorpha</taxon>
        <taxon>Aphidoidea</taxon>
        <taxon>Aphididae</taxon>
        <taxon>Sipha</taxon>
    </lineage>
</organism>
<reference evidence="2" key="1">
    <citation type="submission" date="2025-08" db="UniProtKB">
        <authorList>
            <consortium name="RefSeq"/>
        </authorList>
    </citation>
    <scope>IDENTIFICATION</scope>
    <source>
        <tissue evidence="2">Whole body</tissue>
    </source>
</reference>